<name>A0A0B6F5S2_9CORY</name>
<organism evidence="2 3">
    <name type="scientific">Corynebacterium singulare</name>
    <dbReference type="NCBI Taxonomy" id="161899"/>
    <lineage>
        <taxon>Bacteria</taxon>
        <taxon>Bacillati</taxon>
        <taxon>Actinomycetota</taxon>
        <taxon>Actinomycetes</taxon>
        <taxon>Mycobacteriales</taxon>
        <taxon>Corynebacteriaceae</taxon>
        <taxon>Corynebacterium</taxon>
    </lineage>
</organism>
<dbReference type="EMBL" id="CP010827">
    <property type="protein sequence ID" value="AJI79386.1"/>
    <property type="molecule type" value="Genomic_DNA"/>
</dbReference>
<dbReference type="InterPro" id="IPR005509">
    <property type="entry name" value="AfsA_hotdog_dom"/>
</dbReference>
<feature type="domain" description="A-factor biosynthesis hotdog" evidence="1">
    <location>
        <begin position="21"/>
        <end position="154"/>
    </location>
</feature>
<dbReference type="OrthoDB" id="7838374at2"/>
<evidence type="ECO:0000313" key="3">
    <source>
        <dbReference type="Proteomes" id="UP000031890"/>
    </source>
</evidence>
<evidence type="ECO:0000313" key="2">
    <source>
        <dbReference type="EMBL" id="AJI79386.1"/>
    </source>
</evidence>
<protein>
    <submittedName>
        <fullName evidence="2">A-factor biosynthesis repeat protein</fullName>
    </submittedName>
</protein>
<dbReference type="RefSeq" id="WP_042531642.1">
    <property type="nucleotide sequence ID" value="NZ_CP010827.1"/>
</dbReference>
<proteinExistence type="predicted"/>
<dbReference type="Pfam" id="PF03756">
    <property type="entry name" value="AfsA"/>
    <property type="match status" value="2"/>
</dbReference>
<reference evidence="2 3" key="1">
    <citation type="journal article" date="2015" name="Genome Announc.">
        <title>Complete Genome Sequence and Annotation of Corynebacterium singulare DSM 44357, Isolated from a Human Semen Specimen.</title>
        <authorList>
            <person name="Merten M."/>
            <person name="Brinkrolf K."/>
            <person name="Albersmeier A."/>
            <person name="Kutter Y."/>
            <person name="Ruckert C."/>
            <person name="Tauch A."/>
        </authorList>
    </citation>
    <scope>NUCLEOTIDE SEQUENCE [LARGE SCALE GENOMIC DNA]</scope>
    <source>
        <strain evidence="2">IBS B52218</strain>
    </source>
</reference>
<dbReference type="HOGENOM" id="CLU_061800_0_0_11"/>
<dbReference type="AlphaFoldDB" id="A0A0B6F5S2"/>
<dbReference type="Proteomes" id="UP000031890">
    <property type="component" value="Chromosome"/>
</dbReference>
<sequence length="333" mass="36259">MPLATHQECLSFDRGISRDIVHRASIAEVFLTDTEAAEDGVVFAAQLPRNHSYFSDHRGACTTYDPLLIVEVFRQVAIDYAHIYQGVDRSQKFVFNSADFTVVSNEALTIGSCPGHCTITARVVDEKLHDSQVTGLTLDMAAYIDGVVAATETMVYQWLPSDVWDRIRSRSRSALNLPDTPSRPQHRAATRMLASAVGRHTPRNAILANPAHHGDSISALTLIDVDYPSLFDHELDHVPGMLQFEAARQISMAAANVILGLDTSRLVMDGLTISFDSFGELEIDTVAHATAVADPDNDGTVIATLTLTQGEIVIASGRVHLAMIPASVRTLIQ</sequence>
<accession>A0A0B6F5S2</accession>
<feature type="domain" description="A-factor biosynthesis hotdog" evidence="1">
    <location>
        <begin position="196"/>
        <end position="320"/>
    </location>
</feature>
<gene>
    <name evidence="2" type="ORF">CSING_09340</name>
</gene>
<evidence type="ECO:0000259" key="1">
    <source>
        <dbReference type="Pfam" id="PF03756"/>
    </source>
</evidence>
<dbReference type="KEGG" id="csx:CSING_09340"/>